<name>A0AA36ES22_LACSI</name>
<sequence length="295" mass="33160">MSNKHQPKAPATVAVRVLPQPPQDTTKHPSFYSPISDKSTPTVSSSIFSCEMLPSSSSRSCSSPESKEMDEKRINLGGILSRHKRCNRLQKSFQAVLLRKQSSYSIIGNTLPPLSFLSLPELFLAHPGFGFKTDKMGLSPYPTPSDAGVLCVILVNTAMSISIMKEIVRSILHVIGIHVTSWEDYSNQSITESVERSRGTPSETYMEEFRSRTPSLLYDSLTINCRSKEECSVCLVEFNPDSEINRLSCGHVFHKSCVEKWLKYWNITCPLCRNHMMIPKEEENTCPISITTHLR</sequence>
<dbReference type="PROSITE" id="PS50089">
    <property type="entry name" value="ZF_RING_2"/>
    <property type="match status" value="1"/>
</dbReference>
<keyword evidence="1" id="KW-0863">Zinc-finger</keyword>
<evidence type="ECO:0000259" key="3">
    <source>
        <dbReference type="PROSITE" id="PS50089"/>
    </source>
</evidence>
<accession>A0AA36ES22</accession>
<protein>
    <recommendedName>
        <fullName evidence="3">RING-type domain-containing protein</fullName>
    </recommendedName>
</protein>
<dbReference type="EMBL" id="OX465085">
    <property type="protein sequence ID" value="CAI9303925.1"/>
    <property type="molecule type" value="Genomic_DNA"/>
</dbReference>
<reference evidence="4" key="1">
    <citation type="submission" date="2023-04" db="EMBL/GenBank/DDBJ databases">
        <authorList>
            <person name="Vijverberg K."/>
            <person name="Xiong W."/>
            <person name="Schranz E."/>
        </authorList>
    </citation>
    <scope>NUCLEOTIDE SEQUENCE</scope>
</reference>
<dbReference type="Gene3D" id="3.30.40.10">
    <property type="entry name" value="Zinc/RING finger domain, C3HC4 (zinc finger)"/>
    <property type="match status" value="1"/>
</dbReference>
<dbReference type="SUPFAM" id="SSF57850">
    <property type="entry name" value="RING/U-box"/>
    <property type="match status" value="1"/>
</dbReference>
<dbReference type="InterPro" id="IPR044249">
    <property type="entry name" value="XERICO-like"/>
</dbReference>
<evidence type="ECO:0000313" key="4">
    <source>
        <dbReference type="EMBL" id="CAI9303925.1"/>
    </source>
</evidence>
<keyword evidence="1" id="KW-0479">Metal-binding</keyword>
<keyword evidence="5" id="KW-1185">Reference proteome</keyword>
<dbReference type="CDD" id="cd23121">
    <property type="entry name" value="RING-H2_RHA1-like"/>
    <property type="match status" value="1"/>
</dbReference>
<dbReference type="InterPro" id="IPR013083">
    <property type="entry name" value="Znf_RING/FYVE/PHD"/>
</dbReference>
<dbReference type="PANTHER" id="PTHR47258">
    <property type="match status" value="1"/>
</dbReference>
<dbReference type="AlphaFoldDB" id="A0AA36ES22"/>
<gene>
    <name evidence="4" type="ORF">LSALG_LOCUS42334</name>
</gene>
<proteinExistence type="predicted"/>
<dbReference type="GO" id="GO:0008270">
    <property type="term" value="F:zinc ion binding"/>
    <property type="evidence" value="ECO:0007669"/>
    <property type="project" value="UniProtKB-KW"/>
</dbReference>
<keyword evidence="1" id="KW-0862">Zinc</keyword>
<dbReference type="InterPro" id="IPR001841">
    <property type="entry name" value="Znf_RING"/>
</dbReference>
<feature type="domain" description="RING-type" evidence="3">
    <location>
        <begin position="231"/>
        <end position="273"/>
    </location>
</feature>
<evidence type="ECO:0000313" key="5">
    <source>
        <dbReference type="Proteomes" id="UP001177003"/>
    </source>
</evidence>
<dbReference type="Pfam" id="PF13639">
    <property type="entry name" value="zf-RING_2"/>
    <property type="match status" value="1"/>
</dbReference>
<feature type="region of interest" description="Disordered" evidence="2">
    <location>
        <begin position="1"/>
        <end position="43"/>
    </location>
</feature>
<dbReference type="PANTHER" id="PTHR47258:SF1">
    <property type="entry name" value="E3 UBIQUITIN-PROTEIN LIGASE XERICO-RELATED"/>
    <property type="match status" value="1"/>
</dbReference>
<evidence type="ECO:0000256" key="2">
    <source>
        <dbReference type="SAM" id="MobiDB-lite"/>
    </source>
</evidence>
<organism evidence="4 5">
    <name type="scientific">Lactuca saligna</name>
    <name type="common">Willowleaf lettuce</name>
    <dbReference type="NCBI Taxonomy" id="75948"/>
    <lineage>
        <taxon>Eukaryota</taxon>
        <taxon>Viridiplantae</taxon>
        <taxon>Streptophyta</taxon>
        <taxon>Embryophyta</taxon>
        <taxon>Tracheophyta</taxon>
        <taxon>Spermatophyta</taxon>
        <taxon>Magnoliopsida</taxon>
        <taxon>eudicotyledons</taxon>
        <taxon>Gunneridae</taxon>
        <taxon>Pentapetalae</taxon>
        <taxon>asterids</taxon>
        <taxon>campanulids</taxon>
        <taxon>Asterales</taxon>
        <taxon>Asteraceae</taxon>
        <taxon>Cichorioideae</taxon>
        <taxon>Cichorieae</taxon>
        <taxon>Lactucinae</taxon>
        <taxon>Lactuca</taxon>
    </lineage>
</organism>
<dbReference type="Proteomes" id="UP001177003">
    <property type="component" value="Chromosome 9"/>
</dbReference>
<dbReference type="SMART" id="SM00184">
    <property type="entry name" value="RING"/>
    <property type="match status" value="1"/>
</dbReference>
<evidence type="ECO:0000256" key="1">
    <source>
        <dbReference type="PROSITE-ProRule" id="PRU00175"/>
    </source>
</evidence>